<comment type="similarity">
    <text evidence="1">Belongs to the P-Pant transferase superfamily. Gsp/Sfp/HetI/AcpT family.</text>
</comment>
<name>A0A345XUY3_9ACTN</name>
<protein>
    <submittedName>
        <fullName evidence="4">4-phosphopantetheinyl transferase</fullName>
    </submittedName>
</protein>
<dbReference type="PANTHER" id="PTHR12215">
    <property type="entry name" value="PHOSPHOPANTETHEINE TRANSFERASE"/>
    <property type="match status" value="1"/>
</dbReference>
<sequence length="290" mass="30910">MSVRADRRPLLHAPGSRTDWRPVLDRVERHGFAVVHGLLERWLPDGPGAGGESAVRALLGRDWERYRSIGHPAARRRFLASRAFLKHACAHVLGVRPESLDLARLPGGAPCLRGCEGLRVSLSHTGGVALVGLSTRGRIGVDVEPARRRIAGTGLEAEMCAAGEREALAALPPAARNAELVRLWTLKEAFTKAIGQGLRFPFTELAFSPPAAGGARERLRVLAPDGSPGTGPEWDFVSTCLPDGRHVAGVACEEGAPGTAGTGLFPDSWDEEVLHVLRTRGHGRTAEGAP</sequence>
<dbReference type="GO" id="GO:0008897">
    <property type="term" value="F:holo-[acyl-carrier-protein] synthase activity"/>
    <property type="evidence" value="ECO:0007669"/>
    <property type="project" value="InterPro"/>
</dbReference>
<evidence type="ECO:0000313" key="4">
    <source>
        <dbReference type="EMBL" id="AXK35449.1"/>
    </source>
</evidence>
<evidence type="ECO:0000259" key="3">
    <source>
        <dbReference type="Pfam" id="PF01648"/>
    </source>
</evidence>
<dbReference type="InterPro" id="IPR050559">
    <property type="entry name" value="P-Pant_transferase_sf"/>
</dbReference>
<reference evidence="4 5" key="1">
    <citation type="submission" date="2018-07" db="EMBL/GenBank/DDBJ databases">
        <title>Draft genome of the type strain Streptomyces armeniacus ATCC 15676.</title>
        <authorList>
            <person name="Labana P."/>
            <person name="Gosse J.T."/>
            <person name="Boddy C.N."/>
        </authorList>
    </citation>
    <scope>NUCLEOTIDE SEQUENCE [LARGE SCALE GENOMIC DNA]</scope>
    <source>
        <strain evidence="4 5">ATCC 15676</strain>
    </source>
</reference>
<gene>
    <name evidence="4" type="ORF">DVA86_25160</name>
</gene>
<dbReference type="PANTHER" id="PTHR12215:SF10">
    <property type="entry name" value="L-AMINOADIPATE-SEMIALDEHYDE DEHYDROGENASE-PHOSPHOPANTETHEINYL TRANSFERASE"/>
    <property type="match status" value="1"/>
</dbReference>
<dbReference type="GO" id="GO:0005829">
    <property type="term" value="C:cytosol"/>
    <property type="evidence" value="ECO:0007669"/>
    <property type="project" value="TreeGrafter"/>
</dbReference>
<keyword evidence="5" id="KW-1185">Reference proteome</keyword>
<dbReference type="KEGG" id="sarm:DVA86_25160"/>
<proteinExistence type="inferred from homology"/>
<evidence type="ECO:0000256" key="1">
    <source>
        <dbReference type="ARBA" id="ARBA00010990"/>
    </source>
</evidence>
<feature type="domain" description="4'-phosphopantetheinyl transferase" evidence="3">
    <location>
        <begin position="138"/>
        <end position="218"/>
    </location>
</feature>
<keyword evidence="2 4" id="KW-0808">Transferase</keyword>
<dbReference type="GO" id="GO:0019878">
    <property type="term" value="P:lysine biosynthetic process via aminoadipic acid"/>
    <property type="evidence" value="ECO:0007669"/>
    <property type="project" value="TreeGrafter"/>
</dbReference>
<organism evidence="4 5">
    <name type="scientific">Streptomyces armeniacus</name>
    <dbReference type="NCBI Taxonomy" id="83291"/>
    <lineage>
        <taxon>Bacteria</taxon>
        <taxon>Bacillati</taxon>
        <taxon>Actinomycetota</taxon>
        <taxon>Actinomycetes</taxon>
        <taxon>Kitasatosporales</taxon>
        <taxon>Streptomycetaceae</taxon>
        <taxon>Streptomyces</taxon>
    </lineage>
</organism>
<dbReference type="RefSeq" id="WP_208881621.1">
    <property type="nucleotide sequence ID" value="NZ_CP031320.1"/>
</dbReference>
<evidence type="ECO:0000313" key="5">
    <source>
        <dbReference type="Proteomes" id="UP000254425"/>
    </source>
</evidence>
<dbReference type="SUPFAM" id="SSF56214">
    <property type="entry name" value="4'-phosphopantetheinyl transferase"/>
    <property type="match status" value="2"/>
</dbReference>
<dbReference type="GO" id="GO:0000287">
    <property type="term" value="F:magnesium ion binding"/>
    <property type="evidence" value="ECO:0007669"/>
    <property type="project" value="InterPro"/>
</dbReference>
<dbReference type="Proteomes" id="UP000254425">
    <property type="component" value="Chromosome"/>
</dbReference>
<dbReference type="EMBL" id="CP031320">
    <property type="protein sequence ID" value="AXK35449.1"/>
    <property type="molecule type" value="Genomic_DNA"/>
</dbReference>
<dbReference type="InterPro" id="IPR037143">
    <property type="entry name" value="4-PPantetheinyl_Trfase_dom_sf"/>
</dbReference>
<dbReference type="Gene3D" id="3.90.470.20">
    <property type="entry name" value="4'-phosphopantetheinyl transferase domain"/>
    <property type="match status" value="1"/>
</dbReference>
<dbReference type="InterPro" id="IPR008278">
    <property type="entry name" value="4-PPantetheinyl_Trfase_dom"/>
</dbReference>
<evidence type="ECO:0000256" key="2">
    <source>
        <dbReference type="ARBA" id="ARBA00022679"/>
    </source>
</evidence>
<dbReference type="AlphaFoldDB" id="A0A345XUY3"/>
<dbReference type="Pfam" id="PF01648">
    <property type="entry name" value="ACPS"/>
    <property type="match status" value="1"/>
</dbReference>
<accession>A0A345XUY3</accession>